<comment type="caution">
    <text evidence="8">The sequence shown here is derived from an EMBL/GenBank/DDBJ whole genome shotgun (WGS) entry which is preliminary data.</text>
</comment>
<evidence type="ECO:0000256" key="7">
    <source>
        <dbReference type="RuleBase" id="RU003567"/>
    </source>
</evidence>
<dbReference type="Gene3D" id="3.90.226.10">
    <property type="entry name" value="2-enoyl-CoA Hydratase, Chain A, domain 1"/>
    <property type="match status" value="1"/>
</dbReference>
<dbReference type="HAMAP" id="MF_00444">
    <property type="entry name" value="ClpP"/>
    <property type="match status" value="1"/>
</dbReference>
<dbReference type="NCBIfam" id="NF009205">
    <property type="entry name" value="PRK12553.1"/>
    <property type="match status" value="1"/>
</dbReference>
<name>A0ABV9W2E1_9ACTN</name>
<dbReference type="PROSITE" id="PS00381">
    <property type="entry name" value="CLP_PROTEASE_SER"/>
    <property type="match status" value="1"/>
</dbReference>
<evidence type="ECO:0000313" key="8">
    <source>
        <dbReference type="EMBL" id="MFC5002743.1"/>
    </source>
</evidence>
<dbReference type="GO" id="GO:0008233">
    <property type="term" value="F:peptidase activity"/>
    <property type="evidence" value="ECO:0007669"/>
    <property type="project" value="UniProtKB-KW"/>
</dbReference>
<dbReference type="InterPro" id="IPR023562">
    <property type="entry name" value="ClpP/TepA"/>
</dbReference>
<feature type="active site" description="Nucleophile" evidence="5">
    <location>
        <position position="99"/>
    </location>
</feature>
<dbReference type="InterPro" id="IPR001907">
    <property type="entry name" value="ClpP"/>
</dbReference>
<dbReference type="NCBIfam" id="NF001368">
    <property type="entry name" value="PRK00277.1"/>
    <property type="match status" value="1"/>
</dbReference>
<protein>
    <recommendedName>
        <fullName evidence="5 7">ATP-dependent Clp protease proteolytic subunit</fullName>
        <ecNumber evidence="5">3.4.21.92</ecNumber>
    </recommendedName>
    <alternativeName>
        <fullName evidence="5">Endopeptidase Clp</fullName>
    </alternativeName>
</protein>
<organism evidence="8 9">
    <name type="scientific">Dactylosporangium cerinum</name>
    <dbReference type="NCBI Taxonomy" id="1434730"/>
    <lineage>
        <taxon>Bacteria</taxon>
        <taxon>Bacillati</taxon>
        <taxon>Actinomycetota</taxon>
        <taxon>Actinomycetes</taxon>
        <taxon>Micromonosporales</taxon>
        <taxon>Micromonosporaceae</taxon>
        <taxon>Dactylosporangium</taxon>
    </lineage>
</organism>
<accession>A0ABV9W2E1</accession>
<keyword evidence="9" id="KW-1185">Reference proteome</keyword>
<dbReference type="InterPro" id="IPR018215">
    <property type="entry name" value="ClpP_Ser_AS"/>
</dbReference>
<comment type="subunit">
    <text evidence="5">Fourteen ClpP subunits assemble into 2 heptameric rings which stack back to back to give a disk-like structure with a central cavity, resembling the structure of eukaryotic proteasomes.</text>
</comment>
<comment type="similarity">
    <text evidence="1 5 7">Belongs to the peptidase S14 family.</text>
</comment>
<dbReference type="EMBL" id="JBHSIU010000045">
    <property type="protein sequence ID" value="MFC5002743.1"/>
    <property type="molecule type" value="Genomic_DNA"/>
</dbReference>
<dbReference type="PANTHER" id="PTHR10381:SF26">
    <property type="entry name" value="ATP-DEPENDENT CLP PROTEASE PROTEOLYTIC SUBUNIT-LIKE-RELATED"/>
    <property type="match status" value="1"/>
</dbReference>
<dbReference type="InterPro" id="IPR029045">
    <property type="entry name" value="ClpP/crotonase-like_dom_sf"/>
</dbReference>
<evidence type="ECO:0000256" key="1">
    <source>
        <dbReference type="ARBA" id="ARBA00007039"/>
    </source>
</evidence>
<comment type="function">
    <text evidence="5">Cleaves peptides in various proteins in a process that requires ATP hydrolysis. Has a chymotrypsin-like activity. Plays a major role in the degradation of misfolded proteins.</text>
</comment>
<dbReference type="EC" id="3.4.21.92" evidence="5"/>
<keyword evidence="5" id="KW-0963">Cytoplasm</keyword>
<dbReference type="Pfam" id="PF00574">
    <property type="entry name" value="CLP_protease"/>
    <property type="match status" value="1"/>
</dbReference>
<evidence type="ECO:0000313" key="9">
    <source>
        <dbReference type="Proteomes" id="UP001595912"/>
    </source>
</evidence>
<dbReference type="CDD" id="cd07017">
    <property type="entry name" value="S14_ClpP_2"/>
    <property type="match status" value="1"/>
</dbReference>
<evidence type="ECO:0000256" key="3">
    <source>
        <dbReference type="ARBA" id="ARBA00022801"/>
    </source>
</evidence>
<sequence>MSQYTIPTVVEKTPTGERAFDIYSRLLSERIIFIGTEIDDGVANVVIAQLIHLESENEQEIGLYINSPGGSFSALTAIYDTMQFVRCDISTICVGQAASAAAVLLAAGTKGRRSVLRHAKVTLHQPSSQARGTLPDLAVQAKELAKVRAEMNEILSEHTGQPVYKIRADTDRSMTLSASDAVAYGIADQVVTSRAARSLQLAQAS</sequence>
<gene>
    <name evidence="5" type="primary">clpP</name>
    <name evidence="8" type="ORF">ACFPIJ_33560</name>
</gene>
<proteinExistence type="inferred from homology"/>
<reference evidence="9" key="1">
    <citation type="journal article" date="2019" name="Int. J. Syst. Evol. Microbiol.">
        <title>The Global Catalogue of Microorganisms (GCM) 10K type strain sequencing project: providing services to taxonomists for standard genome sequencing and annotation.</title>
        <authorList>
            <consortium name="The Broad Institute Genomics Platform"/>
            <consortium name="The Broad Institute Genome Sequencing Center for Infectious Disease"/>
            <person name="Wu L."/>
            <person name="Ma J."/>
        </authorList>
    </citation>
    <scope>NUCLEOTIDE SEQUENCE [LARGE SCALE GENOMIC DNA]</scope>
    <source>
        <strain evidence="9">CGMCC 4.7152</strain>
    </source>
</reference>
<evidence type="ECO:0000256" key="4">
    <source>
        <dbReference type="ARBA" id="ARBA00022825"/>
    </source>
</evidence>
<dbReference type="Proteomes" id="UP001595912">
    <property type="component" value="Unassembled WGS sequence"/>
</dbReference>
<keyword evidence="2 5" id="KW-0645">Protease</keyword>
<dbReference type="PANTHER" id="PTHR10381">
    <property type="entry name" value="ATP-DEPENDENT CLP PROTEASE PROTEOLYTIC SUBUNIT"/>
    <property type="match status" value="1"/>
</dbReference>
<dbReference type="PRINTS" id="PR00127">
    <property type="entry name" value="CLPPROTEASEP"/>
</dbReference>
<keyword evidence="4 5" id="KW-0720">Serine protease</keyword>
<dbReference type="RefSeq" id="WP_380121122.1">
    <property type="nucleotide sequence ID" value="NZ_JBHSIU010000045.1"/>
</dbReference>
<evidence type="ECO:0000256" key="2">
    <source>
        <dbReference type="ARBA" id="ARBA00022670"/>
    </source>
</evidence>
<evidence type="ECO:0000256" key="6">
    <source>
        <dbReference type="PROSITE-ProRule" id="PRU10085"/>
    </source>
</evidence>
<comment type="catalytic activity">
    <reaction evidence="5 6">
        <text>Hydrolysis of proteins to small peptides in the presence of ATP and magnesium. alpha-casein is the usual test substrate. In the absence of ATP, only oligopeptides shorter than five residues are hydrolyzed (such as succinyl-Leu-Tyr-|-NHMec, and Leu-Tyr-Leu-|-Tyr-Trp, in which cleavage of the -Tyr-|-Leu- and -Tyr-|-Trp bonds also occurs).</text>
        <dbReference type="EC" id="3.4.21.92"/>
    </reaction>
</comment>
<keyword evidence="3 5" id="KW-0378">Hydrolase</keyword>
<feature type="active site" evidence="5">
    <location>
        <position position="124"/>
    </location>
</feature>
<comment type="subcellular location">
    <subcellularLocation>
        <location evidence="5">Cytoplasm</location>
    </subcellularLocation>
</comment>
<dbReference type="GO" id="GO:0006508">
    <property type="term" value="P:proteolysis"/>
    <property type="evidence" value="ECO:0007669"/>
    <property type="project" value="UniProtKB-KW"/>
</dbReference>
<evidence type="ECO:0000256" key="5">
    <source>
        <dbReference type="HAMAP-Rule" id="MF_00444"/>
    </source>
</evidence>
<dbReference type="SUPFAM" id="SSF52096">
    <property type="entry name" value="ClpP/crotonase"/>
    <property type="match status" value="1"/>
</dbReference>
<feature type="active site" evidence="6">
    <location>
        <position position="99"/>
    </location>
</feature>